<keyword evidence="7" id="KW-1185">Reference proteome</keyword>
<name>A0A642V145_9ASCO</name>
<dbReference type="VEuPathDB" id="FungiDB:TRICI_004169"/>
<dbReference type="Gene3D" id="1.10.3560.10">
    <property type="entry name" value="yst0336 like domain"/>
    <property type="match status" value="1"/>
</dbReference>
<dbReference type="GO" id="GO:0005737">
    <property type="term" value="C:cytoplasm"/>
    <property type="evidence" value="ECO:0007669"/>
    <property type="project" value="UniProtKB-SubCell"/>
</dbReference>
<dbReference type="PANTHER" id="PTHR13410:SF9">
    <property type="entry name" value="PROTEIN PBDC1"/>
    <property type="match status" value="1"/>
</dbReference>
<dbReference type="PANTHER" id="PTHR13410">
    <property type="entry name" value="PROTEIN PBDC1"/>
    <property type="match status" value="1"/>
</dbReference>
<evidence type="ECO:0000259" key="5">
    <source>
        <dbReference type="Pfam" id="PF04669"/>
    </source>
</evidence>
<dbReference type="EMBL" id="SWFS01000317">
    <property type="protein sequence ID" value="KAA8910371.1"/>
    <property type="molecule type" value="Genomic_DNA"/>
</dbReference>
<evidence type="ECO:0000313" key="7">
    <source>
        <dbReference type="Proteomes" id="UP000761534"/>
    </source>
</evidence>
<evidence type="ECO:0000313" key="6">
    <source>
        <dbReference type="EMBL" id="KAA8910371.1"/>
    </source>
</evidence>
<reference evidence="6" key="1">
    <citation type="journal article" date="2019" name="G3 (Bethesda)">
        <title>Genome Assemblies of Two Rare Opportunistic Yeast Pathogens: Diutina rugosa (syn. Candida rugosa) and Trichomonascus ciferrii (syn. Candida ciferrii).</title>
        <authorList>
            <person name="Mixao V."/>
            <person name="Saus E."/>
            <person name="Hansen A.P."/>
            <person name="Lass-Florl C."/>
            <person name="Gabaldon T."/>
        </authorList>
    </citation>
    <scope>NUCLEOTIDE SEQUENCE</scope>
    <source>
        <strain evidence="6">CBS 4856</strain>
    </source>
</reference>
<comment type="caution">
    <text evidence="6">The sequence shown here is derived from an EMBL/GenBank/DDBJ whole genome shotgun (WGS) entry which is preliminary data.</text>
</comment>
<dbReference type="Proteomes" id="UP000761534">
    <property type="component" value="Unassembled WGS sequence"/>
</dbReference>
<dbReference type="FunFam" id="1.10.3560.10:FF:000001">
    <property type="entry name" value="Protein PBDC1 homolog"/>
    <property type="match status" value="1"/>
</dbReference>
<accession>A0A642V145</accession>
<dbReference type="InterPro" id="IPR021148">
    <property type="entry name" value="Polysacc_synth_dom"/>
</dbReference>
<gene>
    <name evidence="6" type="ORF">TRICI_004169</name>
</gene>
<feature type="domain" description="Polysaccharide biosynthesis" evidence="5">
    <location>
        <begin position="19"/>
        <end position="147"/>
    </location>
</feature>
<dbReference type="InterPro" id="IPR008476">
    <property type="entry name" value="PBDC1_metazoa/fungi"/>
</dbReference>
<organism evidence="6 7">
    <name type="scientific">Trichomonascus ciferrii</name>
    <dbReference type="NCBI Taxonomy" id="44093"/>
    <lineage>
        <taxon>Eukaryota</taxon>
        <taxon>Fungi</taxon>
        <taxon>Dikarya</taxon>
        <taxon>Ascomycota</taxon>
        <taxon>Saccharomycotina</taxon>
        <taxon>Dipodascomycetes</taxon>
        <taxon>Dipodascales</taxon>
        <taxon>Trichomonascaceae</taxon>
        <taxon>Trichomonascus</taxon>
        <taxon>Trichomonascus ciferrii complex</taxon>
    </lineage>
</organism>
<dbReference type="AlphaFoldDB" id="A0A642V145"/>
<evidence type="ECO:0000256" key="1">
    <source>
        <dbReference type="ARBA" id="ARBA00004496"/>
    </source>
</evidence>
<comment type="subcellular location">
    <subcellularLocation>
        <location evidence="1">Cytoplasm</location>
    </subcellularLocation>
</comment>
<dbReference type="OrthoDB" id="10248897at2759"/>
<evidence type="ECO:0000256" key="4">
    <source>
        <dbReference type="ARBA" id="ARBA00069779"/>
    </source>
</evidence>
<keyword evidence="2" id="KW-0963">Cytoplasm</keyword>
<proteinExistence type="inferred from homology"/>
<protein>
    <recommendedName>
        <fullName evidence="4">Protein PBDC1 homolog</fullName>
    </recommendedName>
</protein>
<dbReference type="InterPro" id="IPR023139">
    <property type="entry name" value="PBDC1-like_dom_sf"/>
</dbReference>
<evidence type="ECO:0000256" key="3">
    <source>
        <dbReference type="ARBA" id="ARBA00061201"/>
    </source>
</evidence>
<dbReference type="Pfam" id="PF04669">
    <property type="entry name" value="PBDC1"/>
    <property type="match status" value="1"/>
</dbReference>
<evidence type="ECO:0000256" key="2">
    <source>
        <dbReference type="ARBA" id="ARBA00022490"/>
    </source>
</evidence>
<sequence length="155" mass="18322">MQTVPKDFDAENADNLEEIEKQFAVKAVKQAETYWNLLCKVQASGIKLTKIDDEIYSHMLEEFPELRDAERVISVDEDEMKSAKNKPRWRKFMMAYENLVEDYNFGTLLRRNCRGEYSEANTMFVPRMQFYAIEIYRNKLGLNDWIKEKSDAGQL</sequence>
<comment type="similarity">
    <text evidence="3">Belongs to the PBDC1 family.</text>
</comment>